<dbReference type="KEGG" id="nfl:COO91_08628"/>
<proteinExistence type="predicted"/>
<gene>
    <name evidence="1" type="ORF">COO91_08628</name>
</gene>
<evidence type="ECO:0000313" key="1">
    <source>
        <dbReference type="EMBL" id="AUB42492.1"/>
    </source>
</evidence>
<dbReference type="AlphaFoldDB" id="A0A2K8T461"/>
<keyword evidence="2" id="KW-1185">Reference proteome</keyword>
<protein>
    <submittedName>
        <fullName evidence="1">Uncharacterized protein</fullName>
    </submittedName>
</protein>
<evidence type="ECO:0000313" key="2">
    <source>
        <dbReference type="Proteomes" id="UP000232003"/>
    </source>
</evidence>
<reference evidence="1 2" key="1">
    <citation type="submission" date="2017-11" db="EMBL/GenBank/DDBJ databases">
        <title>Complete genome of a free-living desiccation-tolerant cyanobacterium and its photosynthetic adaptation to extreme terrestrial habitat.</title>
        <authorList>
            <person name="Shang J."/>
        </authorList>
    </citation>
    <scope>NUCLEOTIDE SEQUENCE [LARGE SCALE GENOMIC DNA]</scope>
    <source>
        <strain evidence="1 2">CCNUN1</strain>
    </source>
</reference>
<accession>A0A2K8T461</accession>
<dbReference type="EMBL" id="CP024785">
    <property type="protein sequence ID" value="AUB42492.1"/>
    <property type="molecule type" value="Genomic_DNA"/>
</dbReference>
<organism evidence="1 2">
    <name type="scientific">Nostoc flagelliforme CCNUN1</name>
    <dbReference type="NCBI Taxonomy" id="2038116"/>
    <lineage>
        <taxon>Bacteria</taxon>
        <taxon>Bacillati</taxon>
        <taxon>Cyanobacteriota</taxon>
        <taxon>Cyanophyceae</taxon>
        <taxon>Nostocales</taxon>
        <taxon>Nostocaceae</taxon>
        <taxon>Nostoc</taxon>
    </lineage>
</organism>
<sequence>MREKIEIFCNSLRDSEACAIGDQLGRLAPKRSPVTESVF</sequence>
<name>A0A2K8T461_9NOSO</name>
<dbReference type="Proteomes" id="UP000232003">
    <property type="component" value="Chromosome"/>
</dbReference>